<evidence type="ECO:0000256" key="5">
    <source>
        <dbReference type="HAMAP-Rule" id="MF_01804"/>
    </source>
</evidence>
<name>A0A9D0ZRI8_9FIRM</name>
<evidence type="ECO:0000256" key="3">
    <source>
        <dbReference type="ARBA" id="ARBA00022829"/>
    </source>
</evidence>
<reference evidence="6" key="2">
    <citation type="journal article" date="2021" name="PeerJ">
        <title>Extensive microbial diversity within the chicken gut microbiome revealed by metagenomics and culture.</title>
        <authorList>
            <person name="Gilroy R."/>
            <person name="Ravi A."/>
            <person name="Getino M."/>
            <person name="Pursley I."/>
            <person name="Horton D.L."/>
            <person name="Alikhan N.F."/>
            <person name="Baker D."/>
            <person name="Gharbi K."/>
            <person name="Hall N."/>
            <person name="Watson M."/>
            <person name="Adriaenssens E.M."/>
            <person name="Foster-Nyarko E."/>
            <person name="Jarju S."/>
            <person name="Secka A."/>
            <person name="Antonio M."/>
            <person name="Oren A."/>
            <person name="Chaudhuri R.R."/>
            <person name="La Ragione R."/>
            <person name="Hildebrand F."/>
            <person name="Pallen M.J."/>
        </authorList>
    </citation>
    <scope>NUCLEOTIDE SEQUENCE</scope>
    <source>
        <strain evidence="6">CHK147-3167</strain>
    </source>
</reference>
<sequence>MNLKAVLEGLLFVAGDDGVSASKLAEIMEIDSSEVLKLIDELSEDCKSESRGVQVKQFGDLYKFVTKEEHSKYYKKLVDEDISDSLSNSALEILAIVAYNQPITRVTIDEIRGVSCAHIVRKLVMKNLIKEVGRSELPGRPLLYGVTDQFLDYFGLKSLDDLPEIKVETESEEKELFDSKYKEE</sequence>
<dbReference type="GO" id="GO:0005737">
    <property type="term" value="C:cytoplasm"/>
    <property type="evidence" value="ECO:0007669"/>
    <property type="project" value="UniProtKB-SubCell"/>
</dbReference>
<protein>
    <recommendedName>
        <fullName evidence="5">Segregation and condensation protein B</fullName>
    </recommendedName>
</protein>
<dbReference type="PIRSF" id="PIRSF019345">
    <property type="entry name" value="ScpB"/>
    <property type="match status" value="1"/>
</dbReference>
<keyword evidence="1 5" id="KW-0963">Cytoplasm</keyword>
<keyword evidence="4 5" id="KW-0131">Cell cycle</keyword>
<dbReference type="Proteomes" id="UP000886786">
    <property type="component" value="Unassembled WGS sequence"/>
</dbReference>
<dbReference type="EMBL" id="DVFV01000105">
    <property type="protein sequence ID" value="HIQ91196.1"/>
    <property type="molecule type" value="Genomic_DNA"/>
</dbReference>
<dbReference type="InterPro" id="IPR005234">
    <property type="entry name" value="ScpB_csome_segregation"/>
</dbReference>
<dbReference type="NCBIfam" id="TIGR00281">
    <property type="entry name" value="SMC-Scp complex subunit ScpB"/>
    <property type="match status" value="1"/>
</dbReference>
<organism evidence="6 7">
    <name type="scientific">Candidatus Coprosoma intestinipullorum</name>
    <dbReference type="NCBI Taxonomy" id="2840752"/>
    <lineage>
        <taxon>Bacteria</taxon>
        <taxon>Bacillati</taxon>
        <taxon>Bacillota</taxon>
        <taxon>Bacillota incertae sedis</taxon>
        <taxon>Candidatus Coprosoma</taxon>
    </lineage>
</organism>
<proteinExistence type="inferred from homology"/>
<dbReference type="HAMAP" id="MF_01804">
    <property type="entry name" value="ScpB"/>
    <property type="match status" value="1"/>
</dbReference>
<dbReference type="GO" id="GO:0051301">
    <property type="term" value="P:cell division"/>
    <property type="evidence" value="ECO:0007669"/>
    <property type="project" value="UniProtKB-KW"/>
</dbReference>
<evidence type="ECO:0000313" key="7">
    <source>
        <dbReference type="Proteomes" id="UP000886786"/>
    </source>
</evidence>
<comment type="caution">
    <text evidence="6">The sequence shown here is derived from an EMBL/GenBank/DDBJ whole genome shotgun (WGS) entry which is preliminary data.</text>
</comment>
<comment type="subcellular location">
    <subcellularLocation>
        <location evidence="5">Cytoplasm</location>
    </subcellularLocation>
    <text evidence="5">Associated with two foci at the outer edges of the nucleoid region in young cells, and at four foci within both cell halves in older cells.</text>
</comment>
<comment type="function">
    <text evidence="5">Participates in chromosomal partition during cell division. May act via the formation of a condensin-like complex containing Smc and ScpA that pull DNA away from mid-cell into both cell halves.</text>
</comment>
<evidence type="ECO:0000256" key="2">
    <source>
        <dbReference type="ARBA" id="ARBA00022618"/>
    </source>
</evidence>
<comment type="similarity">
    <text evidence="5">Belongs to the ScpB family.</text>
</comment>
<evidence type="ECO:0000256" key="4">
    <source>
        <dbReference type="ARBA" id="ARBA00023306"/>
    </source>
</evidence>
<dbReference type="InterPro" id="IPR036388">
    <property type="entry name" value="WH-like_DNA-bd_sf"/>
</dbReference>
<dbReference type="Pfam" id="PF04079">
    <property type="entry name" value="SMC_ScpB"/>
    <property type="match status" value="1"/>
</dbReference>
<keyword evidence="3 5" id="KW-0159">Chromosome partition</keyword>
<dbReference type="GO" id="GO:0006260">
    <property type="term" value="P:DNA replication"/>
    <property type="evidence" value="ECO:0007669"/>
    <property type="project" value="UniProtKB-UniRule"/>
</dbReference>
<dbReference type="PANTHER" id="PTHR34298">
    <property type="entry name" value="SEGREGATION AND CONDENSATION PROTEIN B"/>
    <property type="match status" value="1"/>
</dbReference>
<dbReference type="InterPro" id="IPR036390">
    <property type="entry name" value="WH_DNA-bd_sf"/>
</dbReference>
<accession>A0A9D0ZRI8</accession>
<comment type="subunit">
    <text evidence="5">Homodimer. Homodimerization may be required to stabilize the binding of ScpA to the Smc head domains. Component of a cohesin-like complex composed of ScpA, ScpB and the Smc homodimer, in which ScpA and ScpB bind to the head domain of Smc. The presence of the three proteins is required for the association of the complex with DNA.</text>
</comment>
<dbReference type="AlphaFoldDB" id="A0A9D0ZRI8"/>
<reference evidence="6" key="1">
    <citation type="submission" date="2020-10" db="EMBL/GenBank/DDBJ databases">
        <authorList>
            <person name="Gilroy R."/>
        </authorList>
    </citation>
    <scope>NUCLEOTIDE SEQUENCE</scope>
    <source>
        <strain evidence="6">CHK147-3167</strain>
    </source>
</reference>
<dbReference type="GO" id="GO:0051304">
    <property type="term" value="P:chromosome separation"/>
    <property type="evidence" value="ECO:0007669"/>
    <property type="project" value="InterPro"/>
</dbReference>
<dbReference type="SUPFAM" id="SSF46785">
    <property type="entry name" value="Winged helix' DNA-binding domain"/>
    <property type="match status" value="2"/>
</dbReference>
<dbReference type="Gene3D" id="1.10.10.10">
    <property type="entry name" value="Winged helix-like DNA-binding domain superfamily/Winged helix DNA-binding domain"/>
    <property type="match status" value="2"/>
</dbReference>
<evidence type="ECO:0000256" key="1">
    <source>
        <dbReference type="ARBA" id="ARBA00022490"/>
    </source>
</evidence>
<gene>
    <name evidence="5 6" type="primary">scpB</name>
    <name evidence="6" type="ORF">IAB27_06210</name>
</gene>
<evidence type="ECO:0000313" key="6">
    <source>
        <dbReference type="EMBL" id="HIQ91196.1"/>
    </source>
</evidence>
<dbReference type="PANTHER" id="PTHR34298:SF2">
    <property type="entry name" value="SEGREGATION AND CONDENSATION PROTEIN B"/>
    <property type="match status" value="1"/>
</dbReference>
<keyword evidence="2 5" id="KW-0132">Cell division</keyword>